<dbReference type="Proteomes" id="UP000823388">
    <property type="component" value="Chromosome 1N"/>
</dbReference>
<sequence>MIGRWKKCRPGPAPAVYISLPYKSSRCYPAPPTRPPLAYAIPPRPCRLSSSPFLQRHRPTASQPHPHPPRRVGVVRADPRMAVQAQHLAHAFHHHDYSRAISRPAMDDDAAAFLGEPAAGHLVLRPPAPPPPQQQRQQVGGNTVFSDPRSELTCNNNLHDSVCFAPRKRARTGDVADDGLTMEGHRALLPVPQPLAFAPMDDEQGRVLCSVDASTSGRLPGPGSAPASHSVLSHLYRHSVEIDAFVRIEVRWRFVISSRILLGPPAVKASSTIIRCDQAGLSRACRTRGCGRGWRRRGGGTRAPWCRPWSVRRRGACGRRRPTWSAPWRAARSSGSGSGRWAPRARRGGASPAATRPRPRACAPRSSSSSSRRRARGPRPRPRTRGRAASGRRRRAPRPPPGAGERAGRAARRTRACCCCRAGTCACAAGARRAPRRAPCARPPRTPRSTSSCRDS</sequence>
<proteinExistence type="predicted"/>
<name>A0A8T0WQ75_PANVG</name>
<organism evidence="2 3">
    <name type="scientific">Panicum virgatum</name>
    <name type="common">Blackwell switchgrass</name>
    <dbReference type="NCBI Taxonomy" id="38727"/>
    <lineage>
        <taxon>Eukaryota</taxon>
        <taxon>Viridiplantae</taxon>
        <taxon>Streptophyta</taxon>
        <taxon>Embryophyta</taxon>
        <taxon>Tracheophyta</taxon>
        <taxon>Spermatophyta</taxon>
        <taxon>Magnoliopsida</taxon>
        <taxon>Liliopsida</taxon>
        <taxon>Poales</taxon>
        <taxon>Poaceae</taxon>
        <taxon>PACMAD clade</taxon>
        <taxon>Panicoideae</taxon>
        <taxon>Panicodae</taxon>
        <taxon>Paniceae</taxon>
        <taxon>Panicinae</taxon>
        <taxon>Panicum</taxon>
        <taxon>Panicum sect. Hiantes</taxon>
    </lineage>
</organism>
<reference evidence="2" key="1">
    <citation type="submission" date="2020-05" db="EMBL/GenBank/DDBJ databases">
        <title>WGS assembly of Panicum virgatum.</title>
        <authorList>
            <person name="Lovell J.T."/>
            <person name="Jenkins J."/>
            <person name="Shu S."/>
            <person name="Juenger T.E."/>
            <person name="Schmutz J."/>
        </authorList>
    </citation>
    <scope>NUCLEOTIDE SEQUENCE</scope>
    <source>
        <strain evidence="2">AP13</strain>
    </source>
</reference>
<feature type="region of interest" description="Disordered" evidence="1">
    <location>
        <begin position="319"/>
        <end position="408"/>
    </location>
</feature>
<feature type="compositionally biased region" description="Low complexity" evidence="1">
    <location>
        <begin position="430"/>
        <end position="440"/>
    </location>
</feature>
<feature type="compositionally biased region" description="Basic residues" evidence="1">
    <location>
        <begin position="371"/>
        <end position="397"/>
    </location>
</feature>
<accession>A0A8T0WQ75</accession>
<feature type="compositionally biased region" description="Low complexity" evidence="1">
    <location>
        <begin position="447"/>
        <end position="456"/>
    </location>
</feature>
<gene>
    <name evidence="2" type="ORF">PVAP13_1NG276219</name>
</gene>
<evidence type="ECO:0000256" key="1">
    <source>
        <dbReference type="SAM" id="MobiDB-lite"/>
    </source>
</evidence>
<comment type="caution">
    <text evidence="2">The sequence shown here is derived from an EMBL/GenBank/DDBJ whole genome shotgun (WGS) entry which is preliminary data.</text>
</comment>
<dbReference type="AlphaFoldDB" id="A0A8T0WQ75"/>
<keyword evidence="3" id="KW-1185">Reference proteome</keyword>
<evidence type="ECO:0000313" key="2">
    <source>
        <dbReference type="EMBL" id="KAG2651272.1"/>
    </source>
</evidence>
<dbReference type="EMBL" id="CM029038">
    <property type="protein sequence ID" value="KAG2651272.1"/>
    <property type="molecule type" value="Genomic_DNA"/>
</dbReference>
<protein>
    <submittedName>
        <fullName evidence="2">Uncharacterized protein</fullName>
    </submittedName>
</protein>
<feature type="compositionally biased region" description="Low complexity" evidence="1">
    <location>
        <begin position="325"/>
        <end position="370"/>
    </location>
</feature>
<evidence type="ECO:0000313" key="3">
    <source>
        <dbReference type="Proteomes" id="UP000823388"/>
    </source>
</evidence>
<feature type="region of interest" description="Disordered" evidence="1">
    <location>
        <begin position="430"/>
        <end position="456"/>
    </location>
</feature>